<dbReference type="PANTHER" id="PTHR43037:SF1">
    <property type="entry name" value="BLL1128 PROTEIN"/>
    <property type="match status" value="1"/>
</dbReference>
<gene>
    <name evidence="4" type="ORF">GGR23_001148</name>
</gene>
<proteinExistence type="predicted"/>
<keyword evidence="2" id="KW-0378">Hydrolase</keyword>
<evidence type="ECO:0000256" key="3">
    <source>
        <dbReference type="SAM" id="MobiDB-lite"/>
    </source>
</evidence>
<dbReference type="Gene3D" id="3.40.50.1820">
    <property type="entry name" value="alpha/beta hydrolase"/>
    <property type="match status" value="1"/>
</dbReference>
<comment type="caution">
    <text evidence="4">The sequence shown here is derived from an EMBL/GenBank/DDBJ whole genome shotgun (WGS) entry which is preliminary data.</text>
</comment>
<dbReference type="GO" id="GO:0005576">
    <property type="term" value="C:extracellular region"/>
    <property type="evidence" value="ECO:0007669"/>
    <property type="project" value="InterPro"/>
</dbReference>
<dbReference type="InterPro" id="IPR050955">
    <property type="entry name" value="Plant_Biomass_Hydrol_Est"/>
</dbReference>
<organism evidence="4 5">
    <name type="scientific">Gellertiella hungarica</name>
    <dbReference type="NCBI Taxonomy" id="1572859"/>
    <lineage>
        <taxon>Bacteria</taxon>
        <taxon>Pseudomonadati</taxon>
        <taxon>Pseudomonadota</taxon>
        <taxon>Alphaproteobacteria</taxon>
        <taxon>Hyphomicrobiales</taxon>
        <taxon>Rhizobiaceae</taxon>
        <taxon>Gellertiella</taxon>
    </lineage>
</organism>
<keyword evidence="1" id="KW-0732">Signal</keyword>
<feature type="region of interest" description="Disordered" evidence="3">
    <location>
        <begin position="1"/>
        <end position="21"/>
    </location>
</feature>
<feature type="compositionally biased region" description="Basic and acidic residues" evidence="3">
    <location>
        <begin position="1"/>
        <end position="19"/>
    </location>
</feature>
<protein>
    <submittedName>
        <fullName evidence="4">Poly(Hydroxyalkanoate) depolymerase family esterase</fullName>
    </submittedName>
</protein>
<dbReference type="GO" id="GO:0016787">
    <property type="term" value="F:hydrolase activity"/>
    <property type="evidence" value="ECO:0007669"/>
    <property type="project" value="UniProtKB-KW"/>
</dbReference>
<dbReference type="NCBIfam" id="TIGR01840">
    <property type="entry name" value="esterase_phb"/>
    <property type="match status" value="1"/>
</dbReference>
<evidence type="ECO:0000256" key="1">
    <source>
        <dbReference type="ARBA" id="ARBA00022729"/>
    </source>
</evidence>
<dbReference type="AlphaFoldDB" id="A0A7W6J391"/>
<evidence type="ECO:0000313" key="5">
    <source>
        <dbReference type="Proteomes" id="UP000528286"/>
    </source>
</evidence>
<dbReference type="InterPro" id="IPR010126">
    <property type="entry name" value="Esterase_phb"/>
</dbReference>
<evidence type="ECO:0000256" key="2">
    <source>
        <dbReference type="ARBA" id="ARBA00022801"/>
    </source>
</evidence>
<sequence length="352" mass="37836">MPRAKSETTETEGSLREIPRFGTNPGQLKAWLYLPSDLPSGAPLVVALHGCGQTAEDFARGTGWNRLADRHGFAVLYPEQQRRNNGGRCFNWFQPEDFAAAGGEVDSIRQMILHVVECQGLDGQRVFIMGLSAGAAMAHAMLATHPDLFCGGGIVAGLPYGVTRTMGDALQLMRGRNLPRPQVLADAMPAAPANRHRWPRITVWQGGADRTVRAVNAEMVLSQWRGAMGLSAGGETSRIRGARRTLFKGAGKNGPLLESVTLDALGHGLPLAAGASAPLGVAGQFFLDCDLSAVARMALFWGLIEERDLPAYERAGERPYRSASTEETDPALPSGSLGRMLEKAMKVTGFMR</sequence>
<dbReference type="InterPro" id="IPR029058">
    <property type="entry name" value="AB_hydrolase_fold"/>
</dbReference>
<evidence type="ECO:0000313" key="4">
    <source>
        <dbReference type="EMBL" id="MBB4063971.1"/>
    </source>
</evidence>
<dbReference type="SUPFAM" id="SSF53474">
    <property type="entry name" value="alpha/beta-Hydrolases"/>
    <property type="match status" value="1"/>
</dbReference>
<keyword evidence="5" id="KW-1185">Reference proteome</keyword>
<name>A0A7W6J391_9HYPH</name>
<dbReference type="RefSeq" id="WP_210296880.1">
    <property type="nucleotide sequence ID" value="NZ_JACIEZ010000002.1"/>
</dbReference>
<dbReference type="Proteomes" id="UP000528286">
    <property type="component" value="Unassembled WGS sequence"/>
</dbReference>
<dbReference type="EMBL" id="JACIEZ010000002">
    <property type="protein sequence ID" value="MBB4063971.1"/>
    <property type="molecule type" value="Genomic_DNA"/>
</dbReference>
<dbReference type="Pfam" id="PF10503">
    <property type="entry name" value="Esterase_PHB"/>
    <property type="match status" value="1"/>
</dbReference>
<accession>A0A7W6J391</accession>
<dbReference type="PANTHER" id="PTHR43037">
    <property type="entry name" value="UNNAMED PRODUCT-RELATED"/>
    <property type="match status" value="1"/>
</dbReference>
<reference evidence="4 5" key="1">
    <citation type="submission" date="2020-08" db="EMBL/GenBank/DDBJ databases">
        <title>Genomic Encyclopedia of Type Strains, Phase IV (KMG-IV): sequencing the most valuable type-strain genomes for metagenomic binning, comparative biology and taxonomic classification.</title>
        <authorList>
            <person name="Goeker M."/>
        </authorList>
    </citation>
    <scope>NUCLEOTIDE SEQUENCE [LARGE SCALE GENOMIC DNA]</scope>
    <source>
        <strain evidence="4 5">DSM 29853</strain>
    </source>
</reference>